<gene>
    <name evidence="4" type="ORF">QBC35DRAFT_502014</name>
</gene>
<evidence type="ECO:0000256" key="1">
    <source>
        <dbReference type="SAM" id="MobiDB-lite"/>
    </source>
</evidence>
<feature type="domain" description="Pyrroline-5-carboxylate reductase catalytic N-terminal" evidence="2">
    <location>
        <begin position="20"/>
        <end position="94"/>
    </location>
</feature>
<evidence type="ECO:0000313" key="5">
    <source>
        <dbReference type="Proteomes" id="UP001302126"/>
    </source>
</evidence>
<dbReference type="SUPFAM" id="SSF51735">
    <property type="entry name" value="NAD(P)-binding Rossmann-fold domains"/>
    <property type="match status" value="1"/>
</dbReference>
<dbReference type="SUPFAM" id="SSF48179">
    <property type="entry name" value="6-phosphogluconate dehydrogenase C-terminal domain-like"/>
    <property type="match status" value="1"/>
</dbReference>
<accession>A0AAN7AGW6</accession>
<feature type="compositionally biased region" description="Basic and acidic residues" evidence="1">
    <location>
        <begin position="360"/>
        <end position="369"/>
    </location>
</feature>
<sequence length="383" mass="40519">MFSTPGVSFDSLRSSHRGIIGIISMGDMGSGIARLLVAHRYAVITNCTGRSSDTINRANQAGAHLVTSDQDLLHADLILSIVPPRDAYATAERIVFAVSSSSSDLKEHKTLYFADLNAVSPATVRSISSILPTSPSSSTSSPNFTIKFIDGAILGGPPSLASSIPVGRPIPPHRRPPSSDSPPPEWNKPSIPTSGPHDFSSIFSEEPNHLPVVLNAKHISPDIGAASGLKMTFASLSKGYAAIAVQAATTARNLGVLDHLKSSLREIMGEAAENKFEKAVTGMAPKAGRWVREMEEIAATHQVDGGLEPTIFLGAAEVFRTVAEDTVLGEEKIGKRNRGTTAEDVGAAITEGLLEKKRKGSGEEKKEEWTSEPETAPGHLSSS</sequence>
<dbReference type="InterPro" id="IPR015814">
    <property type="entry name" value="Pgluconate_DH_NAD-bd_C"/>
</dbReference>
<organism evidence="4 5">
    <name type="scientific">Podospora australis</name>
    <dbReference type="NCBI Taxonomy" id="1536484"/>
    <lineage>
        <taxon>Eukaryota</taxon>
        <taxon>Fungi</taxon>
        <taxon>Dikarya</taxon>
        <taxon>Ascomycota</taxon>
        <taxon>Pezizomycotina</taxon>
        <taxon>Sordariomycetes</taxon>
        <taxon>Sordariomycetidae</taxon>
        <taxon>Sordariales</taxon>
        <taxon>Podosporaceae</taxon>
        <taxon>Podospora</taxon>
    </lineage>
</organism>
<dbReference type="InterPro" id="IPR036291">
    <property type="entry name" value="NAD(P)-bd_dom_sf"/>
</dbReference>
<evidence type="ECO:0000259" key="2">
    <source>
        <dbReference type="Pfam" id="PF03807"/>
    </source>
</evidence>
<reference evidence="4" key="1">
    <citation type="journal article" date="2023" name="Mol. Phylogenet. Evol.">
        <title>Genome-scale phylogeny and comparative genomics of the fungal order Sordariales.</title>
        <authorList>
            <person name="Hensen N."/>
            <person name="Bonometti L."/>
            <person name="Westerberg I."/>
            <person name="Brannstrom I.O."/>
            <person name="Guillou S."/>
            <person name="Cros-Aarteil S."/>
            <person name="Calhoun S."/>
            <person name="Haridas S."/>
            <person name="Kuo A."/>
            <person name="Mondo S."/>
            <person name="Pangilinan J."/>
            <person name="Riley R."/>
            <person name="LaButti K."/>
            <person name="Andreopoulos B."/>
            <person name="Lipzen A."/>
            <person name="Chen C."/>
            <person name="Yan M."/>
            <person name="Daum C."/>
            <person name="Ng V."/>
            <person name="Clum A."/>
            <person name="Steindorff A."/>
            <person name="Ohm R.A."/>
            <person name="Martin F."/>
            <person name="Silar P."/>
            <person name="Natvig D.O."/>
            <person name="Lalanne C."/>
            <person name="Gautier V."/>
            <person name="Ament-Velasquez S.L."/>
            <person name="Kruys A."/>
            <person name="Hutchinson M.I."/>
            <person name="Powell A.J."/>
            <person name="Barry K."/>
            <person name="Miller A.N."/>
            <person name="Grigoriev I.V."/>
            <person name="Debuchy R."/>
            <person name="Gladieux P."/>
            <person name="Hiltunen Thoren M."/>
            <person name="Johannesson H."/>
        </authorList>
    </citation>
    <scope>NUCLEOTIDE SEQUENCE</scope>
    <source>
        <strain evidence="4">PSN309</strain>
    </source>
</reference>
<dbReference type="Pfam" id="PF09130">
    <property type="entry name" value="DUF1932"/>
    <property type="match status" value="1"/>
</dbReference>
<dbReference type="InterPro" id="IPR008927">
    <property type="entry name" value="6-PGluconate_DH-like_C_sf"/>
</dbReference>
<proteinExistence type="predicted"/>
<evidence type="ECO:0000313" key="4">
    <source>
        <dbReference type="EMBL" id="KAK4186159.1"/>
    </source>
</evidence>
<protein>
    <recommendedName>
        <fullName evidence="6">Phosphogluconate dehydrogenase NAD-binding putative C-terminal domain-containing protein</fullName>
    </recommendedName>
</protein>
<dbReference type="AlphaFoldDB" id="A0AAN7AGW6"/>
<name>A0AAN7AGW6_9PEZI</name>
<dbReference type="Proteomes" id="UP001302126">
    <property type="component" value="Unassembled WGS sequence"/>
</dbReference>
<evidence type="ECO:0000259" key="3">
    <source>
        <dbReference type="Pfam" id="PF09130"/>
    </source>
</evidence>
<dbReference type="InterPro" id="IPR013328">
    <property type="entry name" value="6PGD_dom2"/>
</dbReference>
<keyword evidence="5" id="KW-1185">Reference proteome</keyword>
<evidence type="ECO:0008006" key="6">
    <source>
        <dbReference type="Google" id="ProtNLM"/>
    </source>
</evidence>
<comment type="caution">
    <text evidence="4">The sequence shown here is derived from an EMBL/GenBank/DDBJ whole genome shotgun (WGS) entry which is preliminary data.</text>
</comment>
<feature type="domain" description="Phosphogluconate dehydrogenase NAD-binding putative C-terminal" evidence="3">
    <location>
        <begin position="251"/>
        <end position="322"/>
    </location>
</feature>
<reference evidence="4" key="2">
    <citation type="submission" date="2023-05" db="EMBL/GenBank/DDBJ databases">
        <authorList>
            <consortium name="Lawrence Berkeley National Laboratory"/>
            <person name="Steindorff A."/>
            <person name="Hensen N."/>
            <person name="Bonometti L."/>
            <person name="Westerberg I."/>
            <person name="Brannstrom I.O."/>
            <person name="Guillou S."/>
            <person name="Cros-Aarteil S."/>
            <person name="Calhoun S."/>
            <person name="Haridas S."/>
            <person name="Kuo A."/>
            <person name="Mondo S."/>
            <person name="Pangilinan J."/>
            <person name="Riley R."/>
            <person name="Labutti K."/>
            <person name="Andreopoulos B."/>
            <person name="Lipzen A."/>
            <person name="Chen C."/>
            <person name="Yanf M."/>
            <person name="Daum C."/>
            <person name="Ng V."/>
            <person name="Clum A."/>
            <person name="Ohm R."/>
            <person name="Martin F."/>
            <person name="Silar P."/>
            <person name="Natvig D."/>
            <person name="Lalanne C."/>
            <person name="Gautier V."/>
            <person name="Ament-Velasquez S.L."/>
            <person name="Kruys A."/>
            <person name="Hutchinson M.I."/>
            <person name="Powell A.J."/>
            <person name="Barry K."/>
            <person name="Miller A.N."/>
            <person name="Grigoriev I.V."/>
            <person name="Debuchy R."/>
            <person name="Gladieux P."/>
            <person name="Thoren M.H."/>
            <person name="Johannesson H."/>
        </authorList>
    </citation>
    <scope>NUCLEOTIDE SEQUENCE</scope>
    <source>
        <strain evidence="4">PSN309</strain>
    </source>
</reference>
<dbReference type="EMBL" id="MU864430">
    <property type="protein sequence ID" value="KAK4186159.1"/>
    <property type="molecule type" value="Genomic_DNA"/>
</dbReference>
<dbReference type="Pfam" id="PF03807">
    <property type="entry name" value="F420_oxidored"/>
    <property type="match status" value="1"/>
</dbReference>
<dbReference type="Gene3D" id="1.10.1040.10">
    <property type="entry name" value="N-(1-d-carboxylethyl)-l-norvaline Dehydrogenase, domain 2"/>
    <property type="match status" value="1"/>
</dbReference>
<dbReference type="InterPro" id="IPR028939">
    <property type="entry name" value="P5C_Rdtase_cat_N"/>
</dbReference>
<feature type="region of interest" description="Disordered" evidence="1">
    <location>
        <begin position="337"/>
        <end position="383"/>
    </location>
</feature>
<dbReference type="Gene3D" id="3.40.50.720">
    <property type="entry name" value="NAD(P)-binding Rossmann-like Domain"/>
    <property type="match status" value="1"/>
</dbReference>
<feature type="region of interest" description="Disordered" evidence="1">
    <location>
        <begin position="163"/>
        <end position="202"/>
    </location>
</feature>